<keyword evidence="3" id="KW-0732">Signal</keyword>
<evidence type="ECO:0000259" key="7">
    <source>
        <dbReference type="Pfam" id="PF14322"/>
    </source>
</evidence>
<dbReference type="InterPro" id="IPR033985">
    <property type="entry name" value="SusD-like_N"/>
</dbReference>
<dbReference type="Gene3D" id="1.25.40.390">
    <property type="match status" value="1"/>
</dbReference>
<evidence type="ECO:0000256" key="5">
    <source>
        <dbReference type="ARBA" id="ARBA00023237"/>
    </source>
</evidence>
<gene>
    <name evidence="8" type="ORF">SAMN04489864_11260</name>
</gene>
<dbReference type="Pfam" id="PF07980">
    <property type="entry name" value="SusD_RagB"/>
    <property type="match status" value="1"/>
</dbReference>
<name>A0A1I3A0G5_9SPHI</name>
<dbReference type="InterPro" id="IPR011990">
    <property type="entry name" value="TPR-like_helical_dom_sf"/>
</dbReference>
<dbReference type="OrthoDB" id="1097962at2"/>
<evidence type="ECO:0000256" key="2">
    <source>
        <dbReference type="ARBA" id="ARBA00006275"/>
    </source>
</evidence>
<dbReference type="PROSITE" id="PS51257">
    <property type="entry name" value="PROKAR_LIPOPROTEIN"/>
    <property type="match status" value="1"/>
</dbReference>
<dbReference type="SUPFAM" id="SSF48452">
    <property type="entry name" value="TPR-like"/>
    <property type="match status" value="1"/>
</dbReference>
<dbReference type="STRING" id="414048.SAMN04489864_11260"/>
<dbReference type="Pfam" id="PF14322">
    <property type="entry name" value="SusD-like_3"/>
    <property type="match status" value="1"/>
</dbReference>
<comment type="subcellular location">
    <subcellularLocation>
        <location evidence="1">Cell outer membrane</location>
    </subcellularLocation>
</comment>
<keyword evidence="5" id="KW-0998">Cell outer membrane</keyword>
<reference evidence="8 9" key="1">
    <citation type="submission" date="2016-10" db="EMBL/GenBank/DDBJ databases">
        <authorList>
            <person name="de Groot N.N."/>
        </authorList>
    </citation>
    <scope>NUCLEOTIDE SEQUENCE [LARGE SCALE GENOMIC DNA]</scope>
    <source>
        <strain evidence="8 9">DSM 18684</strain>
    </source>
</reference>
<keyword evidence="4" id="KW-0472">Membrane</keyword>
<dbReference type="InterPro" id="IPR012944">
    <property type="entry name" value="SusD_RagB_dom"/>
</dbReference>
<evidence type="ECO:0000256" key="4">
    <source>
        <dbReference type="ARBA" id="ARBA00023136"/>
    </source>
</evidence>
<dbReference type="Proteomes" id="UP000199666">
    <property type="component" value="Unassembled WGS sequence"/>
</dbReference>
<evidence type="ECO:0000259" key="6">
    <source>
        <dbReference type="Pfam" id="PF07980"/>
    </source>
</evidence>
<organism evidence="8 9">
    <name type="scientific">Pedobacter insulae</name>
    <dbReference type="NCBI Taxonomy" id="414048"/>
    <lineage>
        <taxon>Bacteria</taxon>
        <taxon>Pseudomonadati</taxon>
        <taxon>Bacteroidota</taxon>
        <taxon>Sphingobacteriia</taxon>
        <taxon>Sphingobacteriales</taxon>
        <taxon>Sphingobacteriaceae</taxon>
        <taxon>Pedobacter</taxon>
    </lineage>
</organism>
<dbReference type="RefSeq" id="WP_143095991.1">
    <property type="nucleotide sequence ID" value="NZ_FOPP01000012.1"/>
</dbReference>
<evidence type="ECO:0000256" key="3">
    <source>
        <dbReference type="ARBA" id="ARBA00022729"/>
    </source>
</evidence>
<evidence type="ECO:0000313" key="9">
    <source>
        <dbReference type="Proteomes" id="UP000199666"/>
    </source>
</evidence>
<evidence type="ECO:0000256" key="1">
    <source>
        <dbReference type="ARBA" id="ARBA00004442"/>
    </source>
</evidence>
<dbReference type="GO" id="GO:0009279">
    <property type="term" value="C:cell outer membrane"/>
    <property type="evidence" value="ECO:0007669"/>
    <property type="project" value="UniProtKB-SubCell"/>
</dbReference>
<dbReference type="EMBL" id="FOPP01000012">
    <property type="protein sequence ID" value="SFH43380.1"/>
    <property type="molecule type" value="Genomic_DNA"/>
</dbReference>
<dbReference type="AlphaFoldDB" id="A0A1I3A0G5"/>
<protein>
    <submittedName>
        <fullName evidence="8">SusD family protein</fullName>
    </submittedName>
</protein>
<evidence type="ECO:0000313" key="8">
    <source>
        <dbReference type="EMBL" id="SFH43380.1"/>
    </source>
</evidence>
<comment type="similarity">
    <text evidence="2">Belongs to the SusD family.</text>
</comment>
<feature type="domain" description="SusD-like N-terminal" evidence="7">
    <location>
        <begin position="102"/>
        <end position="267"/>
    </location>
</feature>
<proteinExistence type="inferred from homology"/>
<accession>A0A1I3A0G5</accession>
<keyword evidence="9" id="KW-1185">Reference proteome</keyword>
<sequence length="495" mass="54570">MSTIKKNTLQINKATIACLLCGIALLFSLGGCKKFLEIPLKDKIPQSTLFADEQGFIDALTGVYIGMDKPQSTFSSMKGLYTHNLSIGMLSVMVNNYTNAPTSALGDGLYSNAYKYDYEQTGLKQEIGYIWGGLYHNIANLNNLLNHIDAKKDVFSRDHYNRVKGEALALRALFHFDLARLFGQSPATGLNDRAIPYITTFKAKATPFVSLKAALDSCIVDLKDAKALLAQTDTTAINQAHADLFAGFTQNRMNYWATNACLARIYLYKGDYANAMVSAKEVIGSQKFPLSTSNVAVSTANNRDRLFSKELVFAVYNTNVTIINEGLFNLGGTGVSLQLAAATKTTIYGTTDWRLSWFDNNSAKSFNVPSKFFQDANLPYALQNNVPVIRITEMYYIVSECANALGDLSTGLSYLNMARNARGLTSLTAINVPDGITLSAEIGKEYKKEFIQEGQTYFYYKRLNKDLKAETGTTVTVPANVYVFPIPDKEGENNS</sequence>
<feature type="domain" description="RagB/SusD" evidence="6">
    <location>
        <begin position="297"/>
        <end position="466"/>
    </location>
</feature>